<protein>
    <submittedName>
        <fullName evidence="3">Uncharacterized protein</fullName>
    </submittedName>
</protein>
<proteinExistence type="predicted"/>
<feature type="compositionally biased region" description="Polar residues" evidence="2">
    <location>
        <begin position="305"/>
        <end position="325"/>
    </location>
</feature>
<evidence type="ECO:0000313" key="3">
    <source>
        <dbReference type="EMBL" id="CCX31030.1"/>
    </source>
</evidence>
<gene>
    <name evidence="3" type="ORF">PCON_09846</name>
</gene>
<name>U4LNW8_PYROM</name>
<dbReference type="eggNOG" id="ENOG502SAZV">
    <property type="taxonomic scope" value="Eukaryota"/>
</dbReference>
<dbReference type="OrthoDB" id="5343018at2759"/>
<feature type="region of interest" description="Disordered" evidence="2">
    <location>
        <begin position="1"/>
        <end position="90"/>
    </location>
</feature>
<feature type="coiled-coil region" evidence="1">
    <location>
        <begin position="116"/>
        <end position="210"/>
    </location>
</feature>
<accession>U4LNW8</accession>
<feature type="compositionally biased region" description="Basic residues" evidence="2">
    <location>
        <begin position="33"/>
        <end position="43"/>
    </location>
</feature>
<evidence type="ECO:0000256" key="2">
    <source>
        <dbReference type="SAM" id="MobiDB-lite"/>
    </source>
</evidence>
<feature type="compositionally biased region" description="Low complexity" evidence="2">
    <location>
        <begin position="214"/>
        <end position="230"/>
    </location>
</feature>
<dbReference type="EMBL" id="HF935526">
    <property type="protein sequence ID" value="CCX31030.1"/>
    <property type="molecule type" value="Genomic_DNA"/>
</dbReference>
<keyword evidence="4" id="KW-1185">Reference proteome</keyword>
<reference evidence="3 4" key="1">
    <citation type="journal article" date="2013" name="PLoS Genet.">
        <title>The genome and development-dependent transcriptomes of Pyronema confluens: a window into fungal evolution.</title>
        <authorList>
            <person name="Traeger S."/>
            <person name="Altegoer F."/>
            <person name="Freitag M."/>
            <person name="Gabaldon T."/>
            <person name="Kempken F."/>
            <person name="Kumar A."/>
            <person name="Marcet-Houben M."/>
            <person name="Poggeler S."/>
            <person name="Stajich J.E."/>
            <person name="Nowrousian M."/>
        </authorList>
    </citation>
    <scope>NUCLEOTIDE SEQUENCE [LARGE SCALE GENOMIC DNA]</scope>
    <source>
        <strain evidence="4">CBS 100304</strain>
        <tissue evidence="3">Vegetative mycelium</tissue>
    </source>
</reference>
<feature type="compositionally biased region" description="Basic and acidic residues" evidence="2">
    <location>
        <begin position="356"/>
        <end position="367"/>
    </location>
</feature>
<evidence type="ECO:0000256" key="1">
    <source>
        <dbReference type="SAM" id="Coils"/>
    </source>
</evidence>
<feature type="region of interest" description="Disordered" evidence="2">
    <location>
        <begin position="264"/>
        <end position="367"/>
    </location>
</feature>
<feature type="region of interest" description="Disordered" evidence="2">
    <location>
        <begin position="213"/>
        <end position="235"/>
    </location>
</feature>
<evidence type="ECO:0000313" key="4">
    <source>
        <dbReference type="Proteomes" id="UP000018144"/>
    </source>
</evidence>
<feature type="compositionally biased region" description="Low complexity" evidence="2">
    <location>
        <begin position="14"/>
        <end position="32"/>
    </location>
</feature>
<dbReference type="AlphaFoldDB" id="U4LNW8"/>
<dbReference type="Proteomes" id="UP000018144">
    <property type="component" value="Unassembled WGS sequence"/>
</dbReference>
<sequence>MDSPPPPSSPPASLPNRRLSLRNARLSAPSIPLRRRSISRPRSLHSPDEEWESDSGEPSTSTGDLLSPPRRAPSPGYLYHHRRGRSSDGNGKYIEYLEKQISDLSSQVSSVDSGRLRKLNSEVRLLRGEVAEWEARFETRVKEALEDQQVRQEGRREESERLRGLLEDKECSLRLANAEISRLRRMVDVLREVEEVNQRLEYRVDTLTELLSRPQSRPASVVSAPSASGVDSRRVSAESLRSVESAGSTRSEARLEDFGVDEDHWDARRSSGEYPPGSTSTPLRSRRMRKFASTNTPKSLVLSGSAVTSAQNSPQGNRPSLSHRNSLFAELARVQSDAESDAESDNAPTPQPLPEIHLDPPRSSAGEHDRPLIVKVLGSVSEGLTSPTRTFFTAKRKALDIASHVVTRRPPGLSKRTRRSIGDLPPPSLRNRKGKACKECGAIRNTLAPDGAVWRKHREEDGLEVVWLWVRFIIAVVVALGLAVKDGPPDMEEEGGFDEVREEERERALRRLEGGE</sequence>
<keyword evidence="1" id="KW-0175">Coiled coil</keyword>
<feature type="compositionally biased region" description="Pro residues" evidence="2">
    <location>
        <begin position="1"/>
        <end position="13"/>
    </location>
</feature>
<feature type="region of interest" description="Disordered" evidence="2">
    <location>
        <begin position="409"/>
        <end position="433"/>
    </location>
</feature>
<organism evidence="3 4">
    <name type="scientific">Pyronema omphalodes (strain CBS 100304)</name>
    <name type="common">Pyronema confluens</name>
    <dbReference type="NCBI Taxonomy" id="1076935"/>
    <lineage>
        <taxon>Eukaryota</taxon>
        <taxon>Fungi</taxon>
        <taxon>Dikarya</taxon>
        <taxon>Ascomycota</taxon>
        <taxon>Pezizomycotina</taxon>
        <taxon>Pezizomycetes</taxon>
        <taxon>Pezizales</taxon>
        <taxon>Pyronemataceae</taxon>
        <taxon>Pyronema</taxon>
    </lineage>
</organism>